<comment type="caution">
    <text evidence="3">The sequence shown here is derived from an EMBL/GenBank/DDBJ whole genome shotgun (WGS) entry which is preliminary data.</text>
</comment>
<dbReference type="OrthoDB" id="9989103at2759"/>
<dbReference type="PROSITE" id="PS50304">
    <property type="entry name" value="TUDOR"/>
    <property type="match status" value="4"/>
</dbReference>
<feature type="domain" description="Tudor" evidence="2">
    <location>
        <begin position="1338"/>
        <end position="1395"/>
    </location>
</feature>
<accession>A0A8S1BZF7</accession>
<dbReference type="SMART" id="SM00333">
    <property type="entry name" value="TUDOR"/>
    <property type="match status" value="6"/>
</dbReference>
<dbReference type="InterPro" id="IPR035437">
    <property type="entry name" value="SNase_OB-fold_sf"/>
</dbReference>
<dbReference type="Gene3D" id="2.40.50.90">
    <property type="match status" value="1"/>
</dbReference>
<feature type="region of interest" description="Disordered" evidence="1">
    <location>
        <begin position="1770"/>
        <end position="1816"/>
    </location>
</feature>
<evidence type="ECO:0000259" key="2">
    <source>
        <dbReference type="PROSITE" id="PS50304"/>
    </source>
</evidence>
<feature type="domain" description="Tudor" evidence="2">
    <location>
        <begin position="313"/>
        <end position="368"/>
    </location>
</feature>
<dbReference type="SUPFAM" id="SSF63748">
    <property type="entry name" value="Tudor/PWWP/MBT"/>
    <property type="match status" value="6"/>
</dbReference>
<dbReference type="PANTHER" id="PTHR22948">
    <property type="entry name" value="TUDOR DOMAIN CONTAINING PROTEIN"/>
    <property type="match status" value="1"/>
</dbReference>
<feature type="compositionally biased region" description="Basic and acidic residues" evidence="1">
    <location>
        <begin position="692"/>
        <end position="701"/>
    </location>
</feature>
<feature type="region of interest" description="Disordered" evidence="1">
    <location>
        <begin position="627"/>
        <end position="722"/>
    </location>
</feature>
<feature type="compositionally biased region" description="Basic and acidic residues" evidence="1">
    <location>
        <begin position="775"/>
        <end position="822"/>
    </location>
</feature>
<sequence>MLGEKLELSEDNKVEHENLYRGKMLLCKTKGEGSWYRCEVMDHNGYLPSILVRMMEFGTEITSIKAPAQHKVFYIDGISCTQGWIPEKVERIKNLLTMKHADIKVVVSFTACKREFVVVHLNGVNVADICMKERCGIRISSKDQKKKANEFWFVSGARRASNSNVPSPMLAPSPDLLNMTSPKSFVTTTVPEAEHAFSRPYGSFASQHATTSSMRDKNSAGPFPAAAQNLYAGMQSNVEPGGPGLHQAQNLMGPPKVGVNTPAVLNMPGMHAVTIIYIENGPHKFFVHLQTQERMFSDICNALNQSALTVPAVITPGMPCAIKADSGVFRAMVTSCDEECKVHFVDLGQTRTVPYSEVFDLPNQFAHIGQLAYKFSLAGLRNPLLSDKEAVNEQFETISKRSSSLRLQVAAADGLPITQYCNLFFGNRNVLDVLIEETSKSLQYEHVTLEVGTHHEVVVSHVETKKTNLPWAFYVQLVTEKERMGKVAAQLEEYCLKASIPDARHLKVNHPVFAYCDVEEKWNRAMITSVSGSKATVMSTDCGQTKDVPLSKLRAASRQLINALPAQAIKCVLDGNGFEIQAAQLMAQIQLKKQVFIMTVLNTVDHCQALNILSTKLINNEEPQRSFQVPDVSVPPPPLFMPPRLTNRDPRLDENRGKANSKKPDLADSNKSDKPPMENHLSPTPPITFSPDNKKRRDWDNPRSNYFAESSNPFTSDPGTKKKDLVELVEQYDRLPLKRSASSGDTWSGKRKVTDYTDFEDSKRESHQMNVEMTNKWKEANHRPLNEGFSKIEDKDSRQENKNWGERDGGDSKPIKRNDERQGNGLGMSGAYRRRTDFHGKDFLGHASQNWKHTGGDRGQRNFVDKKGGFNHSSGQSSMVISKEDEWDVKTSAPPLPYPKPKPYSAKIGGTEICTVVFITDPSNFFVQPLINAHKIDELTSNTTAEFAKNLEDVPGLSVGDGCWAKYAADGLWYRALVTDLNDLQFSVIFVDYGNSSKAAKSDIQPMKPEHASLPSQGVCCTLRGVDKSKWDVAEIEKFENAISDKEVKITYVAKIDDKYSVIVSLGDQCINMNFGASTESLLPLSSIPIEIFEPKRVIPNATISWFVSPFNFHIHQNSSCNVSEMLKAKIDKPAEDIVRIPLENPGVGTLVHIEITQRMLRGQIVAAKEENKIMKYRVKLVDYGRYKIATCDQLSALPEELTKYPQQAIHCTVANVLLAEGKNWPIPGSNPQYDDIFRLPPSFKVVVENVRENGQLEVSMQRDDGQEVSDLLTQLHFAVPKPKACDREKAAPKCNWKVFTSYYENNNRFYVQKEADEKSISELLSKLQLVEKEPIEKLESGKLVLARNPEDQMWYRCTITETEPAAGGFLIDYGNSIAVSEAAVLPKELSSIPPFAACCSIPLCAIPNVAENVDKEIQEDLFKDDALTMKIEAVTDDYLLVDFQLDGQTLIEKFYNRMDAIRTFFLGSISNVDSLEAIDCQAVENEADLANVAQALLKADEFPDLEQFNVGDTCVAKFDDDGLWYRANITNLQDGVTEALFFDYGNSAVVTQLKKIPESVEKIKRLSQLVKMINVPEGEVVENKLYDLLSDSSVKYGFFAPSPRTCPLDVVIFKDGIDLRKIASSGLNIMAEEFKPRGCFAPPADLIKIAVCTSGTASEDVKQIDFEMADHQLKIIPEATEKRVQIVPQNIDLKCTEDAPVAAALEETGKTLCSYEAQVPLDEIQQPLSSKVEKSAGILCQSEAASDEIVEKNAGILCKSQAASDEIAKKKEDEEAIGESPKESESDEETQNRLVEEQEDAVVTSESTSTMEYSASVPIYSEPEDPNLLTTMEIEEAPSSGCAQEVTDLRVAEEPELKSAEAGHSSVYEMLFVDNKASSPVVEPHNSDVLSIDAGTVLSKSGDTSNEEEDFTLKLPDEFDSDSPECEAFNKEVSSDQDKDNEDPVEDKATAAEAVWQTNTEANVSTEANAHGCLSELAELCCRIGERKDVEDMDAKEEMPGSPTMLGSPVANAVEESFCHGSPKETHGVAGESEPGQLMEVKIEGQNVVDEFTFQEPLPVGKLTADIKSHHGSDMSIDEIGIQPCTILSTAALVDATIPSTEVRRVPKRPLTVDQDLSDNNEVEAKKLNMVASSDAGDQLMHAERAEDSA</sequence>
<reference evidence="3 4" key="1">
    <citation type="submission" date="2020-04" db="EMBL/GenBank/DDBJ databases">
        <authorList>
            <person name="Alioto T."/>
            <person name="Alioto T."/>
            <person name="Gomez Garrido J."/>
        </authorList>
    </citation>
    <scope>NUCLEOTIDE SEQUENCE [LARGE SCALE GENOMIC DNA]</scope>
</reference>
<dbReference type="Pfam" id="PF00567">
    <property type="entry name" value="TUDOR"/>
    <property type="match status" value="6"/>
</dbReference>
<feature type="compositionally biased region" description="Polar residues" evidence="1">
    <location>
        <begin position="871"/>
        <end position="880"/>
    </location>
</feature>
<feature type="region of interest" description="Disordered" evidence="1">
    <location>
        <begin position="847"/>
        <end position="881"/>
    </location>
</feature>
<dbReference type="InterPro" id="IPR050621">
    <property type="entry name" value="Tudor_domain_containing"/>
</dbReference>
<proteinExistence type="predicted"/>
<protein>
    <recommendedName>
        <fullName evidence="2">Tudor domain-containing protein</fullName>
    </recommendedName>
</protein>
<dbReference type="Proteomes" id="UP000494165">
    <property type="component" value="Unassembled WGS sequence"/>
</dbReference>
<evidence type="ECO:0000256" key="1">
    <source>
        <dbReference type="SAM" id="MobiDB-lite"/>
    </source>
</evidence>
<keyword evidence="4" id="KW-1185">Reference proteome</keyword>
<feature type="region of interest" description="Disordered" evidence="1">
    <location>
        <begin position="775"/>
        <end position="832"/>
    </location>
</feature>
<feature type="compositionally biased region" description="Polar residues" evidence="1">
    <location>
        <begin position="702"/>
        <end position="718"/>
    </location>
</feature>
<dbReference type="PANTHER" id="PTHR22948:SF29">
    <property type="entry name" value="FI02030P-RELATED"/>
    <property type="match status" value="1"/>
</dbReference>
<feature type="compositionally biased region" description="Basic and acidic residues" evidence="1">
    <location>
        <begin position="1929"/>
        <end position="1939"/>
    </location>
</feature>
<gene>
    <name evidence="3" type="ORF">CLODIP_2_CD11487</name>
</gene>
<name>A0A8S1BZF7_9INSE</name>
<feature type="domain" description="Tudor" evidence="2">
    <location>
        <begin position="956"/>
        <end position="1014"/>
    </location>
</feature>
<feature type="compositionally biased region" description="Basic and acidic residues" evidence="1">
    <location>
        <begin position="646"/>
        <end position="677"/>
    </location>
</feature>
<dbReference type="InterPro" id="IPR002999">
    <property type="entry name" value="Tudor"/>
</dbReference>
<organism evidence="3 4">
    <name type="scientific">Cloeon dipterum</name>
    <dbReference type="NCBI Taxonomy" id="197152"/>
    <lineage>
        <taxon>Eukaryota</taxon>
        <taxon>Metazoa</taxon>
        <taxon>Ecdysozoa</taxon>
        <taxon>Arthropoda</taxon>
        <taxon>Hexapoda</taxon>
        <taxon>Insecta</taxon>
        <taxon>Pterygota</taxon>
        <taxon>Palaeoptera</taxon>
        <taxon>Ephemeroptera</taxon>
        <taxon>Pisciforma</taxon>
        <taxon>Baetidae</taxon>
        <taxon>Cloeon</taxon>
    </lineage>
</organism>
<evidence type="ECO:0000313" key="3">
    <source>
        <dbReference type="EMBL" id="CAB3361041.1"/>
    </source>
</evidence>
<dbReference type="Gene3D" id="2.30.30.140">
    <property type="match status" value="6"/>
</dbReference>
<feature type="compositionally biased region" description="Basic and acidic residues" evidence="1">
    <location>
        <begin position="854"/>
        <end position="868"/>
    </location>
</feature>
<feature type="compositionally biased region" description="Polar residues" evidence="1">
    <location>
        <begin position="1805"/>
        <end position="1814"/>
    </location>
</feature>
<dbReference type="GO" id="GO:0005737">
    <property type="term" value="C:cytoplasm"/>
    <property type="evidence" value="ECO:0007669"/>
    <property type="project" value="UniProtKB-ARBA"/>
</dbReference>
<evidence type="ECO:0000313" key="4">
    <source>
        <dbReference type="Proteomes" id="UP000494165"/>
    </source>
</evidence>
<dbReference type="EMBL" id="CADEPI010000005">
    <property type="protein sequence ID" value="CAB3361041.1"/>
    <property type="molecule type" value="Genomic_DNA"/>
</dbReference>
<feature type="domain" description="Tudor" evidence="2">
    <location>
        <begin position="1508"/>
        <end position="1566"/>
    </location>
</feature>
<feature type="compositionally biased region" description="Basic and acidic residues" evidence="1">
    <location>
        <begin position="1781"/>
        <end position="1797"/>
    </location>
</feature>
<feature type="region of interest" description="Disordered" evidence="1">
    <location>
        <begin position="1899"/>
        <end position="1950"/>
    </location>
</feature>